<dbReference type="GO" id="GO:0044781">
    <property type="term" value="P:bacterial-type flagellum organization"/>
    <property type="evidence" value="ECO:0007669"/>
    <property type="project" value="InterPro"/>
</dbReference>
<dbReference type="KEGG" id="pbap:Pla133_51320"/>
<feature type="compositionally biased region" description="Low complexity" evidence="9">
    <location>
        <begin position="181"/>
        <end position="197"/>
    </location>
</feature>
<comment type="subcellular location">
    <subcellularLocation>
        <location evidence="1">Bacterial flagellum basal body</location>
    </subcellularLocation>
    <subcellularLocation>
        <location evidence="2">Cell membrane</location>
    </subcellularLocation>
</comment>
<reference evidence="11 12" key="1">
    <citation type="submission" date="2019-02" db="EMBL/GenBank/DDBJ databases">
        <title>Deep-cultivation of Planctomycetes and their phenomic and genomic characterization uncovers novel biology.</title>
        <authorList>
            <person name="Wiegand S."/>
            <person name="Jogler M."/>
            <person name="Boedeker C."/>
            <person name="Pinto D."/>
            <person name="Vollmers J."/>
            <person name="Rivas-Marin E."/>
            <person name="Kohn T."/>
            <person name="Peeters S.H."/>
            <person name="Heuer A."/>
            <person name="Rast P."/>
            <person name="Oberbeckmann S."/>
            <person name="Bunk B."/>
            <person name="Jeske O."/>
            <person name="Meyerdierks A."/>
            <person name="Storesund J.E."/>
            <person name="Kallscheuer N."/>
            <person name="Luecker S."/>
            <person name="Lage O.M."/>
            <person name="Pohl T."/>
            <person name="Merkel B.J."/>
            <person name="Hornburger P."/>
            <person name="Mueller R.-W."/>
            <person name="Bruemmer F."/>
            <person name="Labrenz M."/>
            <person name="Spormann A.M."/>
            <person name="Op den Camp H."/>
            <person name="Overmann J."/>
            <person name="Amann R."/>
            <person name="Jetten M.S.M."/>
            <person name="Mascher T."/>
            <person name="Medema M.H."/>
            <person name="Devos D.P."/>
            <person name="Kaster A.-K."/>
            <person name="Ovreas L."/>
            <person name="Rohde M."/>
            <person name="Galperin M.Y."/>
            <person name="Jogler C."/>
        </authorList>
    </citation>
    <scope>NUCLEOTIDE SEQUENCE [LARGE SCALE GENOMIC DNA]</scope>
    <source>
        <strain evidence="11 12">Pla133</strain>
    </source>
</reference>
<evidence type="ECO:0000256" key="6">
    <source>
        <dbReference type="ARBA" id="ARBA00023136"/>
    </source>
</evidence>
<feature type="region of interest" description="Disordered" evidence="9">
    <location>
        <begin position="172"/>
        <end position="209"/>
    </location>
</feature>
<keyword evidence="11" id="KW-0966">Cell projection</keyword>
<gene>
    <name evidence="11" type="ORF">Pla133_51320</name>
</gene>
<dbReference type="GO" id="GO:0009425">
    <property type="term" value="C:bacterial-type flagellum basal body"/>
    <property type="evidence" value="ECO:0007669"/>
    <property type="project" value="UniProtKB-SubCell"/>
</dbReference>
<evidence type="ECO:0000313" key="12">
    <source>
        <dbReference type="Proteomes" id="UP000316921"/>
    </source>
</evidence>
<dbReference type="RefSeq" id="WP_145070444.1">
    <property type="nucleotide sequence ID" value="NZ_CP036287.1"/>
</dbReference>
<evidence type="ECO:0000256" key="5">
    <source>
        <dbReference type="ARBA" id="ARBA00022989"/>
    </source>
</evidence>
<evidence type="ECO:0000313" key="11">
    <source>
        <dbReference type="EMBL" id="QDU70009.1"/>
    </source>
</evidence>
<dbReference type="Proteomes" id="UP000316921">
    <property type="component" value="Chromosome"/>
</dbReference>
<protein>
    <submittedName>
        <fullName evidence="11">Flagellar biosynthesis protein, FliO</fullName>
    </submittedName>
</protein>
<sequence precursor="true">MLDAFGLAVASVAKIDTAGGVGIEWTRYLMACIGILSLLGLGAIGLRKLVQGTAQGRAMRRSLKVIDVLTIGRKQRLVVVSCYDRTLVLGVGEKEVSLVAEVDGEPDAVPPVPAPARQAAPAGRFSELLARIGAELGPEATSAAADRVRARAGAGAGDVDAQRELVRRVAAAKGAGRRRQAAPQPAAALPQRRQTATVADALRDGGLLG</sequence>
<evidence type="ECO:0000256" key="2">
    <source>
        <dbReference type="ARBA" id="ARBA00004236"/>
    </source>
</evidence>
<dbReference type="PANTHER" id="PTHR38766">
    <property type="entry name" value="FLAGELLAR PROTEIN FLIO"/>
    <property type="match status" value="1"/>
</dbReference>
<keyword evidence="5 10" id="KW-1133">Transmembrane helix</keyword>
<evidence type="ECO:0000256" key="1">
    <source>
        <dbReference type="ARBA" id="ARBA00004117"/>
    </source>
</evidence>
<keyword evidence="3" id="KW-1003">Cell membrane</keyword>
<keyword evidence="7" id="KW-0975">Bacterial flagellum</keyword>
<comment type="similarity">
    <text evidence="8">Belongs to the FliO/MopB family.</text>
</comment>
<name>A0A518BSS0_9BACT</name>
<evidence type="ECO:0000256" key="10">
    <source>
        <dbReference type="SAM" id="Phobius"/>
    </source>
</evidence>
<keyword evidence="4 10" id="KW-0812">Transmembrane</keyword>
<dbReference type="GO" id="GO:0005886">
    <property type="term" value="C:plasma membrane"/>
    <property type="evidence" value="ECO:0007669"/>
    <property type="project" value="UniProtKB-SubCell"/>
</dbReference>
<dbReference type="PANTHER" id="PTHR38766:SF1">
    <property type="entry name" value="FLAGELLAR PROTEIN FLIO"/>
    <property type="match status" value="1"/>
</dbReference>
<evidence type="ECO:0000256" key="7">
    <source>
        <dbReference type="ARBA" id="ARBA00023143"/>
    </source>
</evidence>
<evidence type="ECO:0000256" key="8">
    <source>
        <dbReference type="ARBA" id="ARBA00037937"/>
    </source>
</evidence>
<accession>A0A518BSS0</accession>
<keyword evidence="12" id="KW-1185">Reference proteome</keyword>
<keyword evidence="11" id="KW-0282">Flagellum</keyword>
<dbReference type="Pfam" id="PF04347">
    <property type="entry name" value="FliO"/>
    <property type="match status" value="1"/>
</dbReference>
<dbReference type="AlphaFoldDB" id="A0A518BSS0"/>
<proteinExistence type="inferred from homology"/>
<evidence type="ECO:0000256" key="9">
    <source>
        <dbReference type="SAM" id="MobiDB-lite"/>
    </source>
</evidence>
<dbReference type="EMBL" id="CP036287">
    <property type="protein sequence ID" value="QDU70009.1"/>
    <property type="molecule type" value="Genomic_DNA"/>
</dbReference>
<keyword evidence="11" id="KW-0969">Cilium</keyword>
<dbReference type="InterPro" id="IPR022781">
    <property type="entry name" value="Flagellar_biosynth_FliO"/>
</dbReference>
<feature type="transmembrane region" description="Helical" evidence="10">
    <location>
        <begin position="28"/>
        <end position="50"/>
    </location>
</feature>
<evidence type="ECO:0000256" key="4">
    <source>
        <dbReference type="ARBA" id="ARBA00022692"/>
    </source>
</evidence>
<dbReference type="InterPro" id="IPR052205">
    <property type="entry name" value="FliO/MopB"/>
</dbReference>
<evidence type="ECO:0000256" key="3">
    <source>
        <dbReference type="ARBA" id="ARBA00022475"/>
    </source>
</evidence>
<keyword evidence="6 10" id="KW-0472">Membrane</keyword>
<organism evidence="11 12">
    <name type="scientific">Engelhardtia mirabilis</name>
    <dbReference type="NCBI Taxonomy" id="2528011"/>
    <lineage>
        <taxon>Bacteria</taxon>
        <taxon>Pseudomonadati</taxon>
        <taxon>Planctomycetota</taxon>
        <taxon>Planctomycetia</taxon>
        <taxon>Planctomycetia incertae sedis</taxon>
        <taxon>Engelhardtia</taxon>
    </lineage>
</organism>